<dbReference type="VEuPathDB" id="FungiDB:ACJ73_01663"/>
<dbReference type="PANTHER" id="PTHR21310:SF37">
    <property type="entry name" value="AMINOGLYCOSIDE PHOSPHOTRANSFERASE DOMAIN-CONTAINING PROTEIN"/>
    <property type="match status" value="1"/>
</dbReference>
<dbReference type="Gene3D" id="3.30.200.20">
    <property type="entry name" value="Phosphorylase Kinase, domain 1"/>
    <property type="match status" value="1"/>
</dbReference>
<evidence type="ECO:0000259" key="1">
    <source>
        <dbReference type="Pfam" id="PF01636"/>
    </source>
</evidence>
<reference evidence="2 3" key="1">
    <citation type="submission" date="2015-08" db="EMBL/GenBank/DDBJ databases">
        <title>Emmonsia species relationships and genome sequence.</title>
        <authorList>
            <person name="Cuomo C.A."/>
            <person name="Schwartz I.S."/>
            <person name="Kenyon C."/>
            <person name="De Hoog G.S."/>
            <person name="Govender N.P."/>
            <person name="Botha A."/>
            <person name="Moreno L."/>
            <person name="De Vries M."/>
            <person name="Munoz J.F."/>
            <person name="Stielow J.B."/>
        </authorList>
    </citation>
    <scope>NUCLEOTIDE SEQUENCE [LARGE SCALE GENOMIC DNA]</scope>
    <source>
        <strain evidence="2 3">EI222</strain>
    </source>
</reference>
<keyword evidence="3" id="KW-1185">Reference proteome</keyword>
<evidence type="ECO:0000313" key="3">
    <source>
        <dbReference type="Proteomes" id="UP000242791"/>
    </source>
</evidence>
<accession>A0A1J9RH46</accession>
<gene>
    <name evidence="2" type="ORF">ACJ73_01663</name>
</gene>
<dbReference type="InterPro" id="IPR051678">
    <property type="entry name" value="AGP_Transferase"/>
</dbReference>
<dbReference type="InterPro" id="IPR002575">
    <property type="entry name" value="Aminoglycoside_PTrfase"/>
</dbReference>
<feature type="domain" description="Aminoglycoside phosphotransferase" evidence="1">
    <location>
        <begin position="59"/>
        <end position="141"/>
    </location>
</feature>
<organism evidence="2 3">
    <name type="scientific">Blastomyces percursus</name>
    <dbReference type="NCBI Taxonomy" id="1658174"/>
    <lineage>
        <taxon>Eukaryota</taxon>
        <taxon>Fungi</taxon>
        <taxon>Dikarya</taxon>
        <taxon>Ascomycota</taxon>
        <taxon>Pezizomycotina</taxon>
        <taxon>Eurotiomycetes</taxon>
        <taxon>Eurotiomycetidae</taxon>
        <taxon>Onygenales</taxon>
        <taxon>Ajellomycetaceae</taxon>
        <taxon>Blastomyces</taxon>
    </lineage>
</organism>
<dbReference type="InterPro" id="IPR011009">
    <property type="entry name" value="Kinase-like_dom_sf"/>
</dbReference>
<dbReference type="OrthoDB" id="4177811at2759"/>
<proteinExistence type="predicted"/>
<sequence>MTVFDEIAEVNGDNEWKEWLRKVLDLKIEIANFVASRCRRGQAREIVGYLKGSFNLGLHVRFDAGPDAVIRFPKPGHTAFRDEKVANEVQFMQYLSENTTIPVPRVIDWGQTEESPHHLGPFIIMDYVHGRRLSTVLKQPTQSQEEDVILNPNIDNTMLDKVYGQIASFMLQLYQLDFPLIGSISRDPVLKTWSVTGRPLTYNMNELATVSFYPTEKFPTTPFTSAREYFQNLADEHITHLQTQRNLAKDPEDAWKRYVARHRFKKLIPKYCTDDAGPFKPFCDDLQPSNMLIDEKTLEITAVLDFEFTNVTPAQFTCDPPWWLLLLGPDMWLERYTMAEFLARYKPRMEQFLQALEKVEGGSGFGGKQQLGRPRLSALMRDSWATGRFWFDYAARKSFDIDTVYWTALHEQDPAGTELLNDEEVREAMKPFTEKKMKQLTAYKKECTALFSI</sequence>
<dbReference type="PANTHER" id="PTHR21310">
    <property type="entry name" value="AMINOGLYCOSIDE PHOSPHOTRANSFERASE-RELATED-RELATED"/>
    <property type="match status" value="1"/>
</dbReference>
<evidence type="ECO:0000313" key="2">
    <source>
        <dbReference type="EMBL" id="OJD26941.1"/>
    </source>
</evidence>
<dbReference type="EMBL" id="LGTZ01000156">
    <property type="protein sequence ID" value="OJD26941.1"/>
    <property type="molecule type" value="Genomic_DNA"/>
</dbReference>
<protein>
    <recommendedName>
        <fullName evidence="1">Aminoglycoside phosphotransferase domain-containing protein</fullName>
    </recommendedName>
</protein>
<dbReference type="Proteomes" id="UP000242791">
    <property type="component" value="Unassembled WGS sequence"/>
</dbReference>
<dbReference type="Pfam" id="PF01636">
    <property type="entry name" value="APH"/>
    <property type="match status" value="1"/>
</dbReference>
<comment type="caution">
    <text evidence="2">The sequence shown here is derived from an EMBL/GenBank/DDBJ whole genome shotgun (WGS) entry which is preliminary data.</text>
</comment>
<dbReference type="SUPFAM" id="SSF56112">
    <property type="entry name" value="Protein kinase-like (PK-like)"/>
    <property type="match status" value="1"/>
</dbReference>
<name>A0A1J9RH46_9EURO</name>
<dbReference type="AlphaFoldDB" id="A0A1J9RH46"/>